<dbReference type="RefSeq" id="WP_406694128.1">
    <property type="nucleotide sequence ID" value="NZ_CP155447.1"/>
</dbReference>
<gene>
    <name evidence="7" type="ORF">V5E97_24080</name>
</gene>
<evidence type="ECO:0000259" key="6">
    <source>
        <dbReference type="Pfam" id="PF17210"/>
    </source>
</evidence>
<feature type="region of interest" description="Disordered" evidence="5">
    <location>
        <begin position="664"/>
        <end position="714"/>
    </location>
</feature>
<dbReference type="Pfam" id="PF03098">
    <property type="entry name" value="An_peroxidase"/>
    <property type="match status" value="1"/>
</dbReference>
<evidence type="ECO:0000256" key="2">
    <source>
        <dbReference type="ARBA" id="ARBA00022525"/>
    </source>
</evidence>
<feature type="domain" description="SD-repeat containing protein B" evidence="6">
    <location>
        <begin position="574"/>
        <end position="647"/>
    </location>
</feature>
<name>A0AAU7C872_9BACT</name>
<evidence type="ECO:0000256" key="5">
    <source>
        <dbReference type="SAM" id="MobiDB-lite"/>
    </source>
</evidence>
<dbReference type="SUPFAM" id="SSF48113">
    <property type="entry name" value="Heme-dependent peroxidases"/>
    <property type="match status" value="1"/>
</dbReference>
<protein>
    <submittedName>
        <fullName evidence="7">Peroxidase family protein</fullName>
    </submittedName>
</protein>
<evidence type="ECO:0000256" key="1">
    <source>
        <dbReference type="ARBA" id="ARBA00004613"/>
    </source>
</evidence>
<dbReference type="InterPro" id="IPR010255">
    <property type="entry name" value="Haem_peroxidase_sf"/>
</dbReference>
<dbReference type="InterPro" id="IPR019791">
    <property type="entry name" value="Haem_peroxidase_animal"/>
</dbReference>
<keyword evidence="7" id="KW-0575">Peroxidase</keyword>
<proteinExistence type="predicted"/>
<keyword evidence="2" id="KW-0964">Secreted</keyword>
<accession>A0AAU7C872</accession>
<keyword evidence="7" id="KW-0560">Oxidoreductase</keyword>
<dbReference type="InterPro" id="IPR013783">
    <property type="entry name" value="Ig-like_fold"/>
</dbReference>
<keyword evidence="3" id="KW-0732">Signal</keyword>
<dbReference type="Pfam" id="PF17210">
    <property type="entry name" value="SdrD_B"/>
    <property type="match status" value="1"/>
</dbReference>
<dbReference type="InterPro" id="IPR033764">
    <property type="entry name" value="Sdr_B"/>
</dbReference>
<dbReference type="CDD" id="cd09822">
    <property type="entry name" value="peroxinectin_like_bacterial"/>
    <property type="match status" value="1"/>
</dbReference>
<dbReference type="Gene3D" id="1.10.640.10">
    <property type="entry name" value="Haem peroxidase domain superfamily, animal type"/>
    <property type="match status" value="1"/>
</dbReference>
<dbReference type="PRINTS" id="PR00457">
    <property type="entry name" value="ANPEROXIDASE"/>
</dbReference>
<dbReference type="GO" id="GO:0020037">
    <property type="term" value="F:heme binding"/>
    <property type="evidence" value="ECO:0007669"/>
    <property type="project" value="InterPro"/>
</dbReference>
<comment type="subcellular location">
    <subcellularLocation>
        <location evidence="1">Secreted</location>
    </subcellularLocation>
</comment>
<dbReference type="SUPFAM" id="SSF117074">
    <property type="entry name" value="Hypothetical protein PA1324"/>
    <property type="match status" value="1"/>
</dbReference>
<reference evidence="7" key="1">
    <citation type="submission" date="2024-05" db="EMBL/GenBank/DDBJ databases">
        <title>Planctomycetes of the genus Singulisphaera possess chitinolytic capabilities.</title>
        <authorList>
            <person name="Ivanova A."/>
        </authorList>
    </citation>
    <scope>NUCLEOTIDE SEQUENCE</scope>
    <source>
        <strain evidence="7">Ch08T</strain>
    </source>
</reference>
<dbReference type="PANTHER" id="PTHR11475:SF4">
    <property type="entry name" value="CHORION PEROXIDASE"/>
    <property type="match status" value="1"/>
</dbReference>
<evidence type="ECO:0000256" key="4">
    <source>
        <dbReference type="ARBA" id="ARBA00023180"/>
    </source>
</evidence>
<dbReference type="GO" id="GO:0006979">
    <property type="term" value="P:response to oxidative stress"/>
    <property type="evidence" value="ECO:0007669"/>
    <property type="project" value="InterPro"/>
</dbReference>
<keyword evidence="4" id="KW-0325">Glycoprotein</keyword>
<dbReference type="GO" id="GO:0005576">
    <property type="term" value="C:extracellular region"/>
    <property type="evidence" value="ECO:0007669"/>
    <property type="project" value="UniProtKB-SubCell"/>
</dbReference>
<dbReference type="EMBL" id="CP155447">
    <property type="protein sequence ID" value="XBH01424.1"/>
    <property type="molecule type" value="Genomic_DNA"/>
</dbReference>
<dbReference type="GO" id="GO:0004601">
    <property type="term" value="F:peroxidase activity"/>
    <property type="evidence" value="ECO:0007669"/>
    <property type="project" value="UniProtKB-KW"/>
</dbReference>
<dbReference type="PANTHER" id="PTHR11475">
    <property type="entry name" value="OXIDASE/PEROXIDASE"/>
    <property type="match status" value="1"/>
</dbReference>
<dbReference type="InterPro" id="IPR037120">
    <property type="entry name" value="Haem_peroxidase_sf_animal"/>
</dbReference>
<evidence type="ECO:0000313" key="7">
    <source>
        <dbReference type="EMBL" id="XBH01424.1"/>
    </source>
</evidence>
<dbReference type="Gene3D" id="2.60.40.10">
    <property type="entry name" value="Immunoglobulins"/>
    <property type="match status" value="1"/>
</dbReference>
<evidence type="ECO:0000256" key="3">
    <source>
        <dbReference type="ARBA" id="ARBA00022729"/>
    </source>
</evidence>
<dbReference type="AlphaFoldDB" id="A0AAU7C872"/>
<dbReference type="PROSITE" id="PS50292">
    <property type="entry name" value="PEROXIDASE_3"/>
    <property type="match status" value="1"/>
</dbReference>
<organism evidence="7">
    <name type="scientific">Singulisphaera sp. Ch08</name>
    <dbReference type="NCBI Taxonomy" id="3120278"/>
    <lineage>
        <taxon>Bacteria</taxon>
        <taxon>Pseudomonadati</taxon>
        <taxon>Planctomycetota</taxon>
        <taxon>Planctomycetia</taxon>
        <taxon>Isosphaerales</taxon>
        <taxon>Isosphaeraceae</taxon>
        <taxon>Singulisphaera</taxon>
    </lineage>
</organism>
<sequence>MTLLGRWNHQAVIGLFRPQWRPARSRRQAFAPHPGLESLEGRCLLSASVRTIDGTGNNLTNPNWGSAGVDLLRLAPTAYGDGISAPAGADRPSARVISNSLADQGDDDILSDRFLSAMIYAWGQFIDHDLSLTPTGSPAQALNINVPAGDPSFDPAGLGNKVIRLSRSLTDPATGTGTGAPLEQVNVVSAWLDGSQIYGSDSVTASKLRTFLGGRLKTSPGEDGVIGTSDDLLPLNNLTYFPSGTLPMSNDAHRVPDDQLFAAGDVRANENVELTSLQTLFVREHNRIADSLRQTNPGMDDETIYQTARARVIGELQAITYNEWLPALLGPGALKPYRDYDPTVNPGIANEFSTAAFRFGHSLLGDDVEFLDGNGQPIADEVSLSDAFSNPALLQTHGIEPLLKYLSSDPSSELDSTIVNSVRNFLFGSPGAGGFDLASLNIQRGRDHGLADYNSMRAAFGLARVTSFGEISSDLDVQVKLQALYGSVDKIDAWVGALAEDHVPNSSTGPLIRAVLIDQFTRLRDGDRFWYQRAFSDSTLRDIDQTSLTDVIRRDSNLSNIQTNAFFFRVGISGTVFADRDRNGRLNSREAGLAGQTVQLLSADSGELVASTTTDARGRYTFDVSSGLGLGRYQIRTVQPNGQPGTPSPRTIVLTRGDTFALSNDLGVTPEKKRSSVLPQRDAKPRPRLVGLPGTTPGSAPFPTFGRRRSRRTP</sequence>